<organism evidence="2 3">
    <name type="scientific">Brachionus plicatilis</name>
    <name type="common">Marine rotifer</name>
    <name type="synonym">Brachionus muelleri</name>
    <dbReference type="NCBI Taxonomy" id="10195"/>
    <lineage>
        <taxon>Eukaryota</taxon>
        <taxon>Metazoa</taxon>
        <taxon>Spiralia</taxon>
        <taxon>Gnathifera</taxon>
        <taxon>Rotifera</taxon>
        <taxon>Eurotatoria</taxon>
        <taxon>Monogononta</taxon>
        <taxon>Pseudotrocha</taxon>
        <taxon>Ploima</taxon>
        <taxon>Brachionidae</taxon>
        <taxon>Brachionus</taxon>
    </lineage>
</organism>
<comment type="caution">
    <text evidence="2">The sequence shown here is derived from an EMBL/GenBank/DDBJ whole genome shotgun (WGS) entry which is preliminary data.</text>
</comment>
<dbReference type="Proteomes" id="UP000276133">
    <property type="component" value="Unassembled WGS sequence"/>
</dbReference>
<dbReference type="EMBL" id="REGN01002412">
    <property type="protein sequence ID" value="RNA28247.1"/>
    <property type="molecule type" value="Genomic_DNA"/>
</dbReference>
<evidence type="ECO:0000313" key="2">
    <source>
        <dbReference type="EMBL" id="RNA28247.1"/>
    </source>
</evidence>
<accession>A0A3M7RY48</accession>
<sequence length="470" mass="53841">MNGSNDWSSIDPVFKHDAVEERVKQIKDLIDDKYPTELQNIDKAKSSQIKAQNNNRPVTETVISTGSKVWIRVMGLKNYTQNIGALGRPRKTNANHVTFPNMLNILITILFFLIKPLSTVKINERFTVCETPHQTNIEDTLILNTEKDCYASHATQKVFVESDKKFRKVDLLFKQILTIDGNGYECSKQKIIIDSFVNLFGSRSSSKSIHKVEIGKKECENMVSSRKCEGSKMSCENDDCIFDGTPKEIFKWLRPVKSYGFVCTAKRVTLKSKSNLIFDTCDFKQLECKLKSSFVYWTKEIVNFCPYRLYMTIGLNLPFNNVFSNTNGDQIFKINRTFNECGMKLYGSTEGIFLTYNRTNLPKIKVDFVTILDLILADSDRIELKTYTALDKLKEEICNIELSSLRTFRHHEDQFEILYAGNKTLIVLVRDGIIFVPNCKTSNSVEVENYEGCTRDPKVSFELSGKRNTG</sequence>
<dbReference type="Pfam" id="PF00974">
    <property type="entry name" value="Rhabdo_glycop_FD"/>
    <property type="match status" value="1"/>
</dbReference>
<evidence type="ECO:0000259" key="1">
    <source>
        <dbReference type="Pfam" id="PF00974"/>
    </source>
</evidence>
<evidence type="ECO:0000313" key="3">
    <source>
        <dbReference type="Proteomes" id="UP000276133"/>
    </source>
</evidence>
<keyword evidence="3" id="KW-1185">Reference proteome</keyword>
<name>A0A3M7RY48_BRAPC</name>
<dbReference type="InterPro" id="IPR001903">
    <property type="entry name" value="Rhabdo_glycop_FD"/>
</dbReference>
<dbReference type="OrthoDB" id="10166132at2759"/>
<dbReference type="AlphaFoldDB" id="A0A3M7RY48"/>
<reference evidence="2 3" key="1">
    <citation type="journal article" date="2018" name="Sci. Rep.">
        <title>Genomic signatures of local adaptation to the degree of environmental predictability in rotifers.</title>
        <authorList>
            <person name="Franch-Gras L."/>
            <person name="Hahn C."/>
            <person name="Garcia-Roger E.M."/>
            <person name="Carmona M.J."/>
            <person name="Serra M."/>
            <person name="Gomez A."/>
        </authorList>
    </citation>
    <scope>NUCLEOTIDE SEQUENCE [LARGE SCALE GENOMIC DNA]</scope>
    <source>
        <strain evidence="2">HYR1</strain>
    </source>
</reference>
<feature type="domain" description="Spike glycoprotein fusion" evidence="1">
    <location>
        <begin position="182"/>
        <end position="232"/>
    </location>
</feature>
<gene>
    <name evidence="2" type="ORF">BpHYR1_003960</name>
</gene>
<proteinExistence type="predicted"/>
<protein>
    <recommendedName>
        <fullName evidence="1">Spike glycoprotein fusion domain-containing protein</fullName>
    </recommendedName>
</protein>